<keyword evidence="4" id="KW-0597">Phosphoprotein</keyword>
<dbReference type="EMBL" id="CP014167">
    <property type="protein sequence ID" value="ANS75841.1"/>
    <property type="molecule type" value="Genomic_DNA"/>
</dbReference>
<dbReference type="Pfam" id="PF00702">
    <property type="entry name" value="Hydrolase"/>
    <property type="match status" value="1"/>
</dbReference>
<dbReference type="FunFam" id="2.70.150.10:FF:000002">
    <property type="entry name" value="Copper-transporting ATPase 1, putative"/>
    <property type="match status" value="1"/>
</dbReference>
<dbReference type="InterPro" id="IPR036412">
    <property type="entry name" value="HAD-like_sf"/>
</dbReference>
<feature type="transmembrane region" description="Helical" evidence="14">
    <location>
        <begin position="602"/>
        <end position="621"/>
    </location>
</feature>
<evidence type="ECO:0000256" key="7">
    <source>
        <dbReference type="ARBA" id="ARBA00022741"/>
    </source>
</evidence>
<evidence type="ECO:0000256" key="6">
    <source>
        <dbReference type="ARBA" id="ARBA00022723"/>
    </source>
</evidence>
<dbReference type="InterPro" id="IPR059000">
    <property type="entry name" value="ATPase_P-type_domA"/>
</dbReference>
<dbReference type="InterPro" id="IPR023298">
    <property type="entry name" value="ATPase_P-typ_TM_dom_sf"/>
</dbReference>
<dbReference type="SUPFAM" id="SSF56784">
    <property type="entry name" value="HAD-like"/>
    <property type="match status" value="1"/>
</dbReference>
<keyword evidence="6 14" id="KW-0479">Metal-binding</keyword>
<dbReference type="Gene3D" id="2.70.150.10">
    <property type="entry name" value="Calcium-transporting ATPase, cytoplasmic transduction domain A"/>
    <property type="match status" value="1"/>
</dbReference>
<dbReference type="Gene3D" id="3.40.1110.10">
    <property type="entry name" value="Calcium-transporting ATPase, cytoplasmic domain N"/>
    <property type="match status" value="1"/>
</dbReference>
<dbReference type="SUPFAM" id="SSF81665">
    <property type="entry name" value="Calcium ATPase, transmembrane domain M"/>
    <property type="match status" value="1"/>
</dbReference>
<feature type="transmembrane region" description="Helical" evidence="14">
    <location>
        <begin position="262"/>
        <end position="284"/>
    </location>
</feature>
<dbReference type="InterPro" id="IPR051949">
    <property type="entry name" value="Cation_Transport_ATPase"/>
</dbReference>
<dbReference type="PANTHER" id="PTHR43079:SF1">
    <property type="entry name" value="CADMIUM_ZINC-TRANSPORTING ATPASE HMA1, CHLOROPLASTIC-RELATED"/>
    <property type="match status" value="1"/>
</dbReference>
<evidence type="ECO:0000256" key="12">
    <source>
        <dbReference type="ARBA" id="ARBA00023065"/>
    </source>
</evidence>
<dbReference type="GO" id="GO:0019829">
    <property type="term" value="F:ATPase-coupled monoatomic cation transmembrane transporter activity"/>
    <property type="evidence" value="ECO:0007669"/>
    <property type="project" value="InterPro"/>
</dbReference>
<name>A0A1B1N325_9BACL</name>
<dbReference type="Proteomes" id="UP000092573">
    <property type="component" value="Chromosome"/>
</dbReference>
<keyword evidence="18" id="KW-1185">Reference proteome</keyword>
<feature type="transmembrane region" description="Helical" evidence="14">
    <location>
        <begin position="112"/>
        <end position="129"/>
    </location>
</feature>
<dbReference type="NCBIfam" id="TIGR01525">
    <property type="entry name" value="ATPase-IB_hvy"/>
    <property type="match status" value="1"/>
</dbReference>
<evidence type="ECO:0000313" key="18">
    <source>
        <dbReference type="Proteomes" id="UP000092573"/>
    </source>
</evidence>
<dbReference type="PRINTS" id="PR00119">
    <property type="entry name" value="CATATPASE"/>
</dbReference>
<evidence type="ECO:0000256" key="13">
    <source>
        <dbReference type="ARBA" id="ARBA00023136"/>
    </source>
</evidence>
<dbReference type="InterPro" id="IPR044492">
    <property type="entry name" value="P_typ_ATPase_HD_dom"/>
</dbReference>
<keyword evidence="9" id="KW-0460">Magnesium</keyword>
<dbReference type="PROSITE" id="PS01229">
    <property type="entry name" value="COF_2"/>
    <property type="match status" value="1"/>
</dbReference>
<dbReference type="AlphaFoldDB" id="A0A1B1N325"/>
<evidence type="ECO:0000256" key="5">
    <source>
        <dbReference type="ARBA" id="ARBA00022692"/>
    </source>
</evidence>
<dbReference type="InterPro" id="IPR023214">
    <property type="entry name" value="HAD_sf"/>
</dbReference>
<keyword evidence="10" id="KW-1278">Translocase</keyword>
<dbReference type="SUPFAM" id="SSF81653">
    <property type="entry name" value="Calcium ATPase, transduction domain A"/>
    <property type="match status" value="1"/>
</dbReference>
<dbReference type="PANTHER" id="PTHR43079">
    <property type="entry name" value="PROBABLE CADMIUM/ZINC-TRANSPORTING ATPASE HMA1"/>
    <property type="match status" value="1"/>
</dbReference>
<accession>A0A1B1N325</accession>
<dbReference type="SFLD" id="SFLDG00002">
    <property type="entry name" value="C1.7:_P-type_atpase_like"/>
    <property type="match status" value="1"/>
</dbReference>
<organism evidence="17 18">
    <name type="scientific">Paenibacillus yonginensis</name>
    <dbReference type="NCBI Taxonomy" id="1462996"/>
    <lineage>
        <taxon>Bacteria</taxon>
        <taxon>Bacillati</taxon>
        <taxon>Bacillota</taxon>
        <taxon>Bacilli</taxon>
        <taxon>Bacillales</taxon>
        <taxon>Paenibacillaceae</taxon>
        <taxon>Paenibacillus</taxon>
    </lineage>
</organism>
<feature type="domain" description="P-type ATPase A" evidence="16">
    <location>
        <begin position="143"/>
        <end position="243"/>
    </location>
</feature>
<dbReference type="GO" id="GO:0005886">
    <property type="term" value="C:plasma membrane"/>
    <property type="evidence" value="ECO:0007669"/>
    <property type="project" value="UniProtKB-SubCell"/>
</dbReference>
<evidence type="ECO:0000256" key="4">
    <source>
        <dbReference type="ARBA" id="ARBA00022553"/>
    </source>
</evidence>
<dbReference type="GO" id="GO:0005524">
    <property type="term" value="F:ATP binding"/>
    <property type="evidence" value="ECO:0007669"/>
    <property type="project" value="UniProtKB-UniRule"/>
</dbReference>
<dbReference type="InterPro" id="IPR001757">
    <property type="entry name" value="P_typ_ATPase"/>
</dbReference>
<feature type="region of interest" description="Disordered" evidence="15">
    <location>
        <begin position="1"/>
        <end position="22"/>
    </location>
</feature>
<dbReference type="KEGG" id="pyg:AWM70_15635"/>
<evidence type="ECO:0000313" key="17">
    <source>
        <dbReference type="EMBL" id="ANS75841.1"/>
    </source>
</evidence>
<dbReference type="InterPro" id="IPR027256">
    <property type="entry name" value="P-typ_ATPase_IB"/>
</dbReference>
<dbReference type="GO" id="GO:0016887">
    <property type="term" value="F:ATP hydrolysis activity"/>
    <property type="evidence" value="ECO:0007669"/>
    <property type="project" value="InterPro"/>
</dbReference>
<dbReference type="GO" id="GO:0046872">
    <property type="term" value="F:metal ion binding"/>
    <property type="evidence" value="ECO:0007669"/>
    <property type="project" value="UniProtKB-KW"/>
</dbReference>
<evidence type="ECO:0000256" key="10">
    <source>
        <dbReference type="ARBA" id="ARBA00022967"/>
    </source>
</evidence>
<reference evidence="17 18" key="1">
    <citation type="submission" date="2016-01" db="EMBL/GenBank/DDBJ databases">
        <title>Complete Genome Sequence of Paenibacillus yonginensis DCY84, a novel Plant Growth-Promoting Bacteria with Elicitation of Induced Systemic Resistance.</title>
        <authorList>
            <person name="Kim Y.J."/>
            <person name="Yang D.C."/>
            <person name="Sukweenadhi J."/>
        </authorList>
    </citation>
    <scope>NUCLEOTIDE SEQUENCE [LARGE SCALE GENOMIC DNA]</scope>
    <source>
        <strain evidence="17 18">DCY84</strain>
    </source>
</reference>
<evidence type="ECO:0000256" key="8">
    <source>
        <dbReference type="ARBA" id="ARBA00022840"/>
    </source>
</evidence>
<dbReference type="NCBIfam" id="TIGR01494">
    <property type="entry name" value="ATPase_P-type"/>
    <property type="match status" value="1"/>
</dbReference>
<evidence type="ECO:0000256" key="1">
    <source>
        <dbReference type="ARBA" id="ARBA00004651"/>
    </source>
</evidence>
<evidence type="ECO:0000259" key="16">
    <source>
        <dbReference type="Pfam" id="PF00122"/>
    </source>
</evidence>
<dbReference type="OrthoDB" id="9813266at2"/>
<dbReference type="InterPro" id="IPR018303">
    <property type="entry name" value="ATPase_P-typ_P_site"/>
</dbReference>
<dbReference type="SFLD" id="SFLDF00027">
    <property type="entry name" value="p-type_atpase"/>
    <property type="match status" value="1"/>
</dbReference>
<protein>
    <submittedName>
        <fullName evidence="17">ATPase</fullName>
    </submittedName>
</protein>
<sequence length="652" mass="68451">MQALEKRALSVSEAAGGREPRNKRKLPLAAMLRHPEMLQALGSGLLMLAGWGASHWSQLLSVTLYVAAYGVGGWMKAKEGAMTLIKERDLDVNLLMIAAALGAASIGYWNEGAMLIFIFALSGALETFASDQSRKSISSLMALRPEKALRVSGGRMEMVPVSELAAEDLILVRPGEIIPADGAVQSGTSAVNQASITGESIPVDKTAGDQVYAGTLNGENALYVEVSGPAEGTLFAKIIALVEEAEEAVPASQRFIERFEGIYAKTVVAATALLIGLSPLLFGWTWNESFYKAMVFLVVASPCALVASIMPAMLSAISSSARRGILFKGSVHVQNLAETKLVAFDKTGTLTQGKPVVTDLIVKDGEEANHLLQMAASAEQLSAHPLAKAVVAEAVRRGLELQPIAEMKSVAGWGVEAVIRGEAWKIGKADFASGTYGEQDWWIKQSGELERAGKTVSLIFREGAPVGLLALRDEVRPVAKAAISHLHKLGIKAAMLTGDNEATAKAIASEAGIDIVLSGLLPQDKASRIQQLREQYGGVVMVGDGVNDAPALAAANVGIGMGAGSGAALDAADVVLMNEDIDRIAGAISLARRGRRIVKQNMVFAIAVISLLVAGNFGVGIPLPLGVVGHEGSTILVILNGLRLLRYGSSPS</sequence>
<dbReference type="Gene3D" id="3.40.50.1000">
    <property type="entry name" value="HAD superfamily/HAD-like"/>
    <property type="match status" value="1"/>
</dbReference>
<dbReference type="InterPro" id="IPR023299">
    <property type="entry name" value="ATPase_P-typ_cyto_dom_N"/>
</dbReference>
<keyword evidence="14" id="KW-1003">Cell membrane</keyword>
<evidence type="ECO:0000256" key="9">
    <source>
        <dbReference type="ARBA" id="ARBA00022842"/>
    </source>
</evidence>
<comment type="subcellular location">
    <subcellularLocation>
        <location evidence="1">Cell membrane</location>
        <topology evidence="1">Multi-pass membrane protein</topology>
    </subcellularLocation>
</comment>
<keyword evidence="12" id="KW-0406">Ion transport</keyword>
<dbReference type="STRING" id="1462996.AWM70_15635"/>
<dbReference type="CDD" id="cd07551">
    <property type="entry name" value="P-type_ATPase_HM_ZosA_PfeT-like"/>
    <property type="match status" value="1"/>
</dbReference>
<dbReference type="PROSITE" id="PS00154">
    <property type="entry name" value="ATPASE_E1_E2"/>
    <property type="match status" value="1"/>
</dbReference>
<evidence type="ECO:0000256" key="2">
    <source>
        <dbReference type="ARBA" id="ARBA00006024"/>
    </source>
</evidence>
<evidence type="ECO:0000256" key="11">
    <source>
        <dbReference type="ARBA" id="ARBA00022989"/>
    </source>
</evidence>
<comment type="similarity">
    <text evidence="2 14">Belongs to the cation transport ATPase (P-type) (TC 3.A.3) family. Type IB subfamily.</text>
</comment>
<evidence type="ECO:0000256" key="3">
    <source>
        <dbReference type="ARBA" id="ARBA00022448"/>
    </source>
</evidence>
<keyword evidence="5 14" id="KW-0812">Transmembrane</keyword>
<proteinExistence type="inferred from homology"/>
<dbReference type="PRINTS" id="PR00941">
    <property type="entry name" value="CDATPASE"/>
</dbReference>
<keyword evidence="11 14" id="KW-1133">Transmembrane helix</keyword>
<gene>
    <name evidence="17" type="ORF">AWM70_15635</name>
</gene>
<dbReference type="SFLD" id="SFLDS00003">
    <property type="entry name" value="Haloacid_Dehalogenase"/>
    <property type="match status" value="1"/>
</dbReference>
<feature type="transmembrane region" description="Helical" evidence="14">
    <location>
        <begin position="89"/>
        <end position="106"/>
    </location>
</feature>
<evidence type="ECO:0000256" key="15">
    <source>
        <dbReference type="SAM" id="MobiDB-lite"/>
    </source>
</evidence>
<dbReference type="InterPro" id="IPR008250">
    <property type="entry name" value="ATPase_P-typ_transduc_dom_A_sf"/>
</dbReference>
<evidence type="ECO:0000256" key="14">
    <source>
        <dbReference type="RuleBase" id="RU362081"/>
    </source>
</evidence>
<dbReference type="Pfam" id="PF00122">
    <property type="entry name" value="E1-E2_ATPase"/>
    <property type="match status" value="1"/>
</dbReference>
<keyword evidence="8 14" id="KW-0067">ATP-binding</keyword>
<keyword evidence="7 14" id="KW-0547">Nucleotide-binding</keyword>
<keyword evidence="3" id="KW-0813">Transport</keyword>
<feature type="transmembrane region" description="Helical" evidence="14">
    <location>
        <begin position="290"/>
        <end position="314"/>
    </location>
</feature>
<keyword evidence="13 14" id="KW-0472">Membrane</keyword>